<organism evidence="2 3">
    <name type="scientific">Actinokineospora alba</name>
    <dbReference type="NCBI Taxonomy" id="504798"/>
    <lineage>
        <taxon>Bacteria</taxon>
        <taxon>Bacillati</taxon>
        <taxon>Actinomycetota</taxon>
        <taxon>Actinomycetes</taxon>
        <taxon>Pseudonocardiales</taxon>
        <taxon>Pseudonocardiaceae</taxon>
        <taxon>Actinokineospora</taxon>
    </lineage>
</organism>
<dbReference type="Proteomes" id="UP000199651">
    <property type="component" value="Unassembled WGS sequence"/>
</dbReference>
<accession>A0A1H0MR96</accession>
<reference evidence="3" key="1">
    <citation type="submission" date="2016-10" db="EMBL/GenBank/DDBJ databases">
        <authorList>
            <person name="Varghese N."/>
            <person name="Submissions S."/>
        </authorList>
    </citation>
    <scope>NUCLEOTIDE SEQUENCE [LARGE SCALE GENOMIC DNA]</scope>
    <source>
        <strain evidence="3">IBRC-M 10655</strain>
    </source>
</reference>
<name>A0A1H0MR96_9PSEU</name>
<gene>
    <name evidence="2" type="ORF">SAMN05192558_10526</name>
</gene>
<dbReference type="RefSeq" id="WP_091374433.1">
    <property type="nucleotide sequence ID" value="NZ_FNDV01000002.1"/>
</dbReference>
<dbReference type="OrthoDB" id="3638805at2"/>
<dbReference type="EMBL" id="FNJB01000005">
    <property type="protein sequence ID" value="SDO82897.1"/>
    <property type="molecule type" value="Genomic_DNA"/>
</dbReference>
<evidence type="ECO:0000313" key="3">
    <source>
        <dbReference type="Proteomes" id="UP000199651"/>
    </source>
</evidence>
<proteinExistence type="predicted"/>
<keyword evidence="1" id="KW-1133">Transmembrane helix</keyword>
<protein>
    <submittedName>
        <fullName evidence="2">Uncharacterized protein</fullName>
    </submittedName>
</protein>
<dbReference type="STRING" id="504798.SAMN05421871_10276"/>
<dbReference type="AlphaFoldDB" id="A0A1H0MR96"/>
<evidence type="ECO:0000256" key="1">
    <source>
        <dbReference type="SAM" id="Phobius"/>
    </source>
</evidence>
<evidence type="ECO:0000313" key="2">
    <source>
        <dbReference type="EMBL" id="SDO82897.1"/>
    </source>
</evidence>
<keyword evidence="1" id="KW-0472">Membrane</keyword>
<sequence length="187" mass="19930">MLYIVLILVLAALGLLVTALTTANTLWAWLSVGISIAAAGLLVYDWLGNRRRKAAEPEPVAEAEPEPEYVDEAVDEPVREPVVESVAPAEAVAVVPETSSEDEPDEEPTDAADLLVISGLTADVRVLDERPRYHLAKCAWLGGRSSIGLPVAEARQLGFTPCARCSPDATLAAKHRSGRGARIPGEK</sequence>
<keyword evidence="3" id="KW-1185">Reference proteome</keyword>
<feature type="transmembrane region" description="Helical" evidence="1">
    <location>
        <begin position="29"/>
        <end position="47"/>
    </location>
</feature>
<keyword evidence="1" id="KW-0812">Transmembrane</keyword>